<accession>A0A6F8PMB9</accession>
<dbReference type="NCBIfam" id="NF037968">
    <property type="entry name" value="SemiSWEET_2"/>
    <property type="match status" value="1"/>
</dbReference>
<keyword evidence="4 5" id="KW-0472">Membrane</keyword>
<dbReference type="KEGG" id="tzo:THMIRHAT_09990"/>
<dbReference type="Proteomes" id="UP000501466">
    <property type="component" value="Chromosome"/>
</dbReference>
<feature type="transmembrane region" description="Helical" evidence="5">
    <location>
        <begin position="65"/>
        <end position="82"/>
    </location>
</feature>
<dbReference type="RefSeq" id="WP_173291074.1">
    <property type="nucleotide sequence ID" value="NZ_AP021888.1"/>
</dbReference>
<dbReference type="Pfam" id="PF04193">
    <property type="entry name" value="PQ-loop"/>
    <property type="match status" value="1"/>
</dbReference>
<evidence type="ECO:0000256" key="3">
    <source>
        <dbReference type="ARBA" id="ARBA00022989"/>
    </source>
</evidence>
<dbReference type="GO" id="GO:0051119">
    <property type="term" value="F:sugar transmembrane transporter activity"/>
    <property type="evidence" value="ECO:0007669"/>
    <property type="project" value="InterPro"/>
</dbReference>
<name>A0A6F8PMB9_9GAMM</name>
<dbReference type="AlphaFoldDB" id="A0A6F8PMB9"/>
<dbReference type="InterPro" id="IPR047662">
    <property type="entry name" value="SemiSWEET"/>
</dbReference>
<keyword evidence="2 5" id="KW-0812">Transmembrane</keyword>
<protein>
    <recommendedName>
        <fullName evidence="8">Sugar transporter SemiSWEET</fullName>
    </recommendedName>
</protein>
<feature type="transmembrane region" description="Helical" evidence="5">
    <location>
        <begin position="12"/>
        <end position="28"/>
    </location>
</feature>
<dbReference type="Gene3D" id="1.20.1280.290">
    <property type="match status" value="1"/>
</dbReference>
<keyword evidence="3 5" id="KW-1133">Transmembrane helix</keyword>
<organism evidence="6 7">
    <name type="scientific">Thiosulfativibrio zosterae</name>
    <dbReference type="NCBI Taxonomy" id="2675053"/>
    <lineage>
        <taxon>Bacteria</taxon>
        <taxon>Pseudomonadati</taxon>
        <taxon>Pseudomonadota</taxon>
        <taxon>Gammaproteobacteria</taxon>
        <taxon>Thiotrichales</taxon>
        <taxon>Piscirickettsiaceae</taxon>
        <taxon>Thiosulfativibrio</taxon>
    </lineage>
</organism>
<dbReference type="InterPro" id="IPR006603">
    <property type="entry name" value="PQ-loop_rpt"/>
</dbReference>
<comment type="subcellular location">
    <subcellularLocation>
        <location evidence="1">Membrane</location>
        <topology evidence="1">Multi-pass membrane protein</topology>
    </subcellularLocation>
</comment>
<evidence type="ECO:0000256" key="5">
    <source>
        <dbReference type="SAM" id="Phobius"/>
    </source>
</evidence>
<evidence type="ECO:0008006" key="8">
    <source>
        <dbReference type="Google" id="ProtNLM"/>
    </source>
</evidence>
<evidence type="ECO:0000256" key="4">
    <source>
        <dbReference type="ARBA" id="ARBA00023136"/>
    </source>
</evidence>
<evidence type="ECO:0000256" key="2">
    <source>
        <dbReference type="ARBA" id="ARBA00022692"/>
    </source>
</evidence>
<dbReference type="GO" id="GO:0016020">
    <property type="term" value="C:membrane"/>
    <property type="evidence" value="ECO:0007669"/>
    <property type="project" value="UniProtKB-SubCell"/>
</dbReference>
<evidence type="ECO:0000313" key="6">
    <source>
        <dbReference type="EMBL" id="BBP43253.1"/>
    </source>
</evidence>
<keyword evidence="7" id="KW-1185">Reference proteome</keyword>
<sequence length="91" mass="10075">MAFSFEPQVIGYIAGFLTTISFLPQAIKTLRSQSTESISLWMYGLFVTGVSLWLVYGWLIADPTLIAANAITLLFASPILILKLRHVLSAR</sequence>
<gene>
    <name evidence="6" type="ORF">THMIRHAT_09990</name>
</gene>
<evidence type="ECO:0000256" key="1">
    <source>
        <dbReference type="ARBA" id="ARBA00004141"/>
    </source>
</evidence>
<proteinExistence type="predicted"/>
<dbReference type="SMART" id="SM00679">
    <property type="entry name" value="CTNS"/>
    <property type="match status" value="1"/>
</dbReference>
<evidence type="ECO:0000313" key="7">
    <source>
        <dbReference type="Proteomes" id="UP000501466"/>
    </source>
</evidence>
<reference evidence="7" key="1">
    <citation type="submission" date="2019-11" db="EMBL/GenBank/DDBJ databases">
        <title>Isolation and characterization of two novel species in the genus Thiomicrorhabdus.</title>
        <authorList>
            <person name="Mochizuki J."/>
            <person name="Kojima H."/>
            <person name="Fukui M."/>
        </authorList>
    </citation>
    <scope>NUCLEOTIDE SEQUENCE [LARGE SCALE GENOMIC DNA]</scope>
    <source>
        <strain evidence="7">AkT22</strain>
    </source>
</reference>
<dbReference type="EMBL" id="AP021888">
    <property type="protein sequence ID" value="BBP43253.1"/>
    <property type="molecule type" value="Genomic_DNA"/>
</dbReference>
<feature type="transmembrane region" description="Helical" evidence="5">
    <location>
        <begin position="40"/>
        <end position="59"/>
    </location>
</feature>